<protein>
    <submittedName>
        <fullName evidence="2">Uncharacterized protein</fullName>
    </submittedName>
</protein>
<evidence type="ECO:0000256" key="1">
    <source>
        <dbReference type="SAM" id="MobiDB-lite"/>
    </source>
</evidence>
<dbReference type="EMBL" id="JBHSGR010000009">
    <property type="protein sequence ID" value="MFC4693762.1"/>
    <property type="molecule type" value="Genomic_DNA"/>
</dbReference>
<gene>
    <name evidence="2" type="ORF">ACFO3M_10240</name>
</gene>
<proteinExistence type="predicted"/>
<organism evidence="2 3">
    <name type="scientific">Geodermatophilus arenarius</name>
    <dbReference type="NCBI Taxonomy" id="1137990"/>
    <lineage>
        <taxon>Bacteria</taxon>
        <taxon>Bacillati</taxon>
        <taxon>Actinomycetota</taxon>
        <taxon>Actinomycetes</taxon>
        <taxon>Geodermatophilales</taxon>
        <taxon>Geodermatophilaceae</taxon>
        <taxon>Geodermatophilus</taxon>
    </lineage>
</organism>
<name>A0ABV9LIQ5_9ACTN</name>
<feature type="region of interest" description="Disordered" evidence="1">
    <location>
        <begin position="1"/>
        <end position="29"/>
    </location>
</feature>
<accession>A0ABV9LIQ5</accession>
<dbReference type="Proteomes" id="UP001596025">
    <property type="component" value="Unassembled WGS sequence"/>
</dbReference>
<reference evidence="3" key="1">
    <citation type="journal article" date="2019" name="Int. J. Syst. Evol. Microbiol.">
        <title>The Global Catalogue of Microorganisms (GCM) 10K type strain sequencing project: providing services to taxonomists for standard genome sequencing and annotation.</title>
        <authorList>
            <consortium name="The Broad Institute Genomics Platform"/>
            <consortium name="The Broad Institute Genome Sequencing Center for Infectious Disease"/>
            <person name="Wu L."/>
            <person name="Ma J."/>
        </authorList>
    </citation>
    <scope>NUCLEOTIDE SEQUENCE [LARGE SCALE GENOMIC DNA]</scope>
    <source>
        <strain evidence="3">CCUG 62763</strain>
    </source>
</reference>
<dbReference type="RefSeq" id="WP_387988482.1">
    <property type="nucleotide sequence ID" value="NZ_JBHSGR010000009.1"/>
</dbReference>
<comment type="caution">
    <text evidence="2">The sequence shown here is derived from an EMBL/GenBank/DDBJ whole genome shotgun (WGS) entry which is preliminary data.</text>
</comment>
<keyword evidence="3" id="KW-1185">Reference proteome</keyword>
<sequence length="74" mass="8006">MEPARRAEFTGNTALAQPEVRPAPAPAPSAGVATCSDCGHGRQAHQHYRRGTDCALCDCDRYRRSLLARLLGAR</sequence>
<evidence type="ECO:0000313" key="2">
    <source>
        <dbReference type="EMBL" id="MFC4693762.1"/>
    </source>
</evidence>
<evidence type="ECO:0000313" key="3">
    <source>
        <dbReference type="Proteomes" id="UP001596025"/>
    </source>
</evidence>